<dbReference type="KEGG" id="cdn:BN940_08871"/>
<evidence type="ECO:0000313" key="1">
    <source>
        <dbReference type="EMBL" id="CDM24237.1"/>
    </source>
</evidence>
<dbReference type="STRING" id="1437824.BN940_08871"/>
<dbReference type="HOGENOM" id="CLU_3181609_0_0_4"/>
<evidence type="ECO:0000313" key="2">
    <source>
        <dbReference type="Proteomes" id="UP000019805"/>
    </source>
</evidence>
<proteinExistence type="predicted"/>
<reference evidence="1 2" key="1">
    <citation type="journal article" date="2014" name="BMC Microbiol.">
        <title>The oxygen-independent metabolism of cyclic monoterpenes in Castellaniella defragrans 65Phen.</title>
        <authorList>
            <person name="Petasch J."/>
            <person name="Disch E.M."/>
            <person name="Markert S."/>
            <person name="Becher D."/>
            <person name="Schweder T."/>
            <person name="Huttel B."/>
            <person name="Reinhardt R."/>
            <person name="Harder J."/>
        </authorList>
    </citation>
    <scope>NUCLEOTIDE SEQUENCE [LARGE SCALE GENOMIC DNA]</scope>
    <source>
        <strain evidence="1">65Phen</strain>
    </source>
</reference>
<dbReference type="Proteomes" id="UP000019805">
    <property type="component" value="Chromosome"/>
</dbReference>
<dbReference type="AlphaFoldDB" id="W8X3K6"/>
<accession>W8X3K6</accession>
<dbReference type="EMBL" id="HG916765">
    <property type="protein sequence ID" value="CDM24237.1"/>
    <property type="molecule type" value="Genomic_DNA"/>
</dbReference>
<sequence length="46" mass="5410">MAADAERRRACRRRFMLKQNEITLSLTWIKIRECAEMSPGSGTIRR</sequence>
<keyword evidence="2" id="KW-1185">Reference proteome</keyword>
<protein>
    <submittedName>
        <fullName evidence="1">Uncharacterized protein</fullName>
    </submittedName>
</protein>
<organism evidence="1 2">
    <name type="scientific">Castellaniella defragrans (strain DSM 12143 / CCUG 39792 / 65Phen)</name>
    <name type="common">Alcaligenes defragrans</name>
    <dbReference type="NCBI Taxonomy" id="1437824"/>
    <lineage>
        <taxon>Bacteria</taxon>
        <taxon>Pseudomonadati</taxon>
        <taxon>Pseudomonadota</taxon>
        <taxon>Betaproteobacteria</taxon>
        <taxon>Burkholderiales</taxon>
        <taxon>Alcaligenaceae</taxon>
        <taxon>Castellaniella</taxon>
    </lineage>
</organism>
<name>W8X3K6_CASD6</name>
<gene>
    <name evidence="1" type="ORF">BN940_08871</name>
</gene>